<proteinExistence type="predicted"/>
<evidence type="ECO:0000313" key="2">
    <source>
        <dbReference type="EMBL" id="OGC15631.1"/>
    </source>
</evidence>
<reference evidence="2 3" key="1">
    <citation type="journal article" date="2016" name="Nat. Commun.">
        <title>Thousands of microbial genomes shed light on interconnected biogeochemical processes in an aquifer system.</title>
        <authorList>
            <person name="Anantharaman K."/>
            <person name="Brown C.T."/>
            <person name="Hug L.A."/>
            <person name="Sharon I."/>
            <person name="Castelle C.J."/>
            <person name="Probst A.J."/>
            <person name="Thomas B.C."/>
            <person name="Singh A."/>
            <person name="Wilkins M.J."/>
            <person name="Karaoz U."/>
            <person name="Brodie E.L."/>
            <person name="Williams K.H."/>
            <person name="Hubbard S.S."/>
            <person name="Banfield J.F."/>
        </authorList>
    </citation>
    <scope>NUCLEOTIDE SEQUENCE [LARGE SCALE GENOMIC DNA]</scope>
</reference>
<evidence type="ECO:0000256" key="1">
    <source>
        <dbReference type="SAM" id="Phobius"/>
    </source>
</evidence>
<keyword evidence="1" id="KW-0472">Membrane</keyword>
<name>A0A1F4S5C4_UNCSA</name>
<feature type="transmembrane region" description="Helical" evidence="1">
    <location>
        <begin position="49"/>
        <end position="69"/>
    </location>
</feature>
<sequence>MQITLIGIVTIILSFLFFGKSEKLLYLLIFLSAFTASSVVVIHNSDFGIQPSYFVGVIFILVTFIKLAKKKISITNTQKQFLLLIIIFWGINIISLFFPIILSALNVKAFLISPAAPPFSSVSDFHFYVVNAIIYLTFDLMILVSVMFEVDSINKLINALKYILFAGFFSAVWGLFVQFPSVIFGYEYPHWLFNNHMGYGQLWQGVQGRPVGFYFPRISSIAPEPSFYAFFVMVIIAILIVLKIENIYFLPKWFQNLSFFLLMLAGLISGSTTAYFAYVFLFVLLFIYLLSSQKLEYLFRLKVTGQMIRFAKLIGFTFIVLFFAFILIINIFNMQMDSLLNIFRSLTITKMQDSSGCVRFSYFLIGMNNFFDTYFLGSGWASNRTQDMGSTLLADIGLTGFVVFILMVFFISKYSWQTYKKHKDDLPFFSKIIIAVLFAFLVEIFMMFTSVPDFTFLYFWIIWGMLLALPKVQSKLIKERPYSKGT</sequence>
<feature type="transmembrane region" description="Helical" evidence="1">
    <location>
        <begin position="396"/>
        <end position="416"/>
    </location>
</feature>
<feature type="transmembrane region" description="Helical" evidence="1">
    <location>
        <begin position="356"/>
        <end position="376"/>
    </location>
</feature>
<feature type="transmembrane region" description="Helical" evidence="1">
    <location>
        <begin position="24"/>
        <end position="43"/>
    </location>
</feature>
<feature type="transmembrane region" description="Helical" evidence="1">
    <location>
        <begin position="310"/>
        <end position="335"/>
    </location>
</feature>
<gene>
    <name evidence="2" type="ORF">A2290_06115</name>
</gene>
<keyword evidence="1" id="KW-0812">Transmembrane</keyword>
<feature type="transmembrane region" description="Helical" evidence="1">
    <location>
        <begin position="125"/>
        <end position="150"/>
    </location>
</feature>
<protein>
    <submittedName>
        <fullName evidence="2">Uncharacterized protein</fullName>
    </submittedName>
</protein>
<keyword evidence="1" id="KW-1133">Transmembrane helix</keyword>
<dbReference type="EMBL" id="MEUA01000018">
    <property type="protein sequence ID" value="OGC15631.1"/>
    <property type="molecule type" value="Genomic_DNA"/>
</dbReference>
<feature type="transmembrane region" description="Helical" evidence="1">
    <location>
        <begin position="454"/>
        <end position="472"/>
    </location>
</feature>
<feature type="transmembrane region" description="Helical" evidence="1">
    <location>
        <begin position="162"/>
        <end position="186"/>
    </location>
</feature>
<evidence type="ECO:0000313" key="3">
    <source>
        <dbReference type="Proteomes" id="UP000177905"/>
    </source>
</evidence>
<accession>A0A1F4S5C4</accession>
<feature type="transmembrane region" description="Helical" evidence="1">
    <location>
        <begin position="257"/>
        <end position="290"/>
    </location>
</feature>
<feature type="transmembrane region" description="Helical" evidence="1">
    <location>
        <begin position="428"/>
        <end position="448"/>
    </location>
</feature>
<feature type="transmembrane region" description="Helical" evidence="1">
    <location>
        <begin position="81"/>
        <end position="105"/>
    </location>
</feature>
<dbReference type="Proteomes" id="UP000177905">
    <property type="component" value="Unassembled WGS sequence"/>
</dbReference>
<feature type="transmembrane region" description="Helical" evidence="1">
    <location>
        <begin position="227"/>
        <end position="245"/>
    </location>
</feature>
<dbReference type="AlphaFoldDB" id="A0A1F4S5C4"/>
<organism evidence="2 3">
    <name type="scientific">candidate division WOR-1 bacterium RIFOXYB2_FULL_36_35</name>
    <dbReference type="NCBI Taxonomy" id="1802578"/>
    <lineage>
        <taxon>Bacteria</taxon>
        <taxon>Bacillati</taxon>
        <taxon>Saganbacteria</taxon>
    </lineage>
</organism>
<comment type="caution">
    <text evidence="2">The sequence shown here is derived from an EMBL/GenBank/DDBJ whole genome shotgun (WGS) entry which is preliminary data.</text>
</comment>